<evidence type="ECO:0000313" key="4">
    <source>
        <dbReference type="EMBL" id="MBE6421285.1"/>
    </source>
</evidence>
<dbReference type="EMBL" id="SUVG01000004">
    <property type="protein sequence ID" value="MBE6421285.1"/>
    <property type="molecule type" value="Genomic_DNA"/>
</dbReference>
<dbReference type="AlphaFoldDB" id="A0A928HIQ9"/>
<proteinExistence type="predicted"/>
<keyword evidence="2" id="KW-0808">Transferase</keyword>
<keyword evidence="1" id="KW-0328">Glycosyltransferase</keyword>
<evidence type="ECO:0000313" key="5">
    <source>
        <dbReference type="Proteomes" id="UP000725649"/>
    </source>
</evidence>
<reference evidence="4" key="1">
    <citation type="submission" date="2019-04" db="EMBL/GenBank/DDBJ databases">
        <title>Evolution of Biomass-Degrading Anaerobic Consortia Revealed by Metagenomics.</title>
        <authorList>
            <person name="Peng X."/>
        </authorList>
    </citation>
    <scope>NUCLEOTIDE SEQUENCE</scope>
    <source>
        <strain evidence="4">SIG66</strain>
    </source>
</reference>
<evidence type="ECO:0000256" key="2">
    <source>
        <dbReference type="ARBA" id="ARBA00022679"/>
    </source>
</evidence>
<keyword evidence="3" id="KW-0479">Metal-binding</keyword>
<dbReference type="SUPFAM" id="SSF53448">
    <property type="entry name" value="Nucleotide-diphospho-sugar transferases"/>
    <property type="match status" value="2"/>
</dbReference>
<dbReference type="PANTHER" id="PTHR13778:SF47">
    <property type="entry name" value="LIPOPOLYSACCHARIDE 1,3-GALACTOSYLTRANSFERASE"/>
    <property type="match status" value="1"/>
</dbReference>
<name>A0A928HIQ9_9BACT</name>
<organism evidence="4 5">
    <name type="scientific">Candidatus Avelusimicrobium gallicola</name>
    <dbReference type="NCBI Taxonomy" id="2562704"/>
    <lineage>
        <taxon>Bacteria</taxon>
        <taxon>Pseudomonadati</taxon>
        <taxon>Elusimicrobiota</taxon>
        <taxon>Elusimicrobia</taxon>
        <taxon>Elusimicrobiales</taxon>
        <taxon>Elusimicrobiaceae</taxon>
        <taxon>Candidatus Avelusimicrobium</taxon>
    </lineage>
</organism>
<accession>A0A928HIQ9</accession>
<comment type="caution">
    <text evidence="4">The sequence shown here is derived from an EMBL/GenBank/DDBJ whole genome shotgun (WGS) entry which is preliminary data.</text>
</comment>
<evidence type="ECO:0000256" key="3">
    <source>
        <dbReference type="ARBA" id="ARBA00022723"/>
    </source>
</evidence>
<dbReference type="GO" id="GO:0016757">
    <property type="term" value="F:glycosyltransferase activity"/>
    <property type="evidence" value="ECO:0007669"/>
    <property type="project" value="UniProtKB-KW"/>
</dbReference>
<protein>
    <submittedName>
        <fullName evidence="4">Glycosyltransferase family 8 protein</fullName>
    </submittedName>
</protein>
<dbReference type="InterPro" id="IPR029044">
    <property type="entry name" value="Nucleotide-diphossugar_trans"/>
</dbReference>
<dbReference type="Proteomes" id="UP000725649">
    <property type="component" value="Unassembled WGS sequence"/>
</dbReference>
<dbReference type="InterPro" id="IPR050748">
    <property type="entry name" value="Glycosyltrans_8_dom-fam"/>
</dbReference>
<dbReference type="GO" id="GO:0046872">
    <property type="term" value="F:metal ion binding"/>
    <property type="evidence" value="ECO:0007669"/>
    <property type="project" value="UniProtKB-KW"/>
</dbReference>
<dbReference type="Gene3D" id="3.90.550.10">
    <property type="entry name" value="Spore Coat Polysaccharide Biosynthesis Protein SpsA, Chain A"/>
    <property type="match status" value="2"/>
</dbReference>
<dbReference type="InterPro" id="IPR002495">
    <property type="entry name" value="Glyco_trans_8"/>
</dbReference>
<evidence type="ECO:0000256" key="1">
    <source>
        <dbReference type="ARBA" id="ARBA00022676"/>
    </source>
</evidence>
<dbReference type="Pfam" id="PF01501">
    <property type="entry name" value="Glyco_transf_8"/>
    <property type="match status" value="2"/>
</dbReference>
<sequence>MSKLEAISPIFKNAPFVFGMSSSNQYVPYLSVYLKSIIDNAKEKNYYDIVVFETDISDENKEKLKSLTTSKNISIRFYNLQKTFDTKLHIAASYFAPQCYYRLACGEVFRKYKRALFTDIDLVCIQDLFQIFNVDIGDAPIAACEEVLWAEENRKEKVYGDWSVSEYLKKLGSPSIYYNTGLILINPEKFNQIAPFSLLLEESKKERFFCQEQDVLNKVFKDKFFTLSLKYNFEIINTIFNGKNKTFQDYSEKIDSAVMYHFLAAKKVWFYHRLPKGYVWWSYARKTPFYDKIFADLIEKQKPLAFKEEMKLKIKYNRYRFLSLVSFGKRKMRYHEKANFIEEEFFPKKKFEIREMENVCDFLEPAFSENKVAIAMSCSNEYVPYLSVCLESIKINSSSQKKYDIVVFERSITQDNKKKLLAQIQGLGNFSLRFVNPTALLKEYNLTYPANYALECFFRLTSPLILKNYSKIIFTDVDLVLQSDITVLADEDLQGYPFGACKDLMWGAFLNCQESDWAQYAQEVLHLKEPFRYYNTGVLLLDVKTFNEKEYSKKMLEFVSKNNFRILEQDGLNAFFQTGIKYLDTAWNVPTSGGIYKHLVSLMPSEFFEQYLKDKSNPFIIHFAGESKPWFSPEDDMADLWWNYAKKTPFYEDLMLSLQEHQRDLSGGEKVVFYFKYRLYKILSMLTSSEKKSIYKKKAQESKLKLKIKNK</sequence>
<dbReference type="PANTHER" id="PTHR13778">
    <property type="entry name" value="GLYCOSYLTRANSFERASE 8 DOMAIN-CONTAINING PROTEIN"/>
    <property type="match status" value="1"/>
</dbReference>
<dbReference type="CDD" id="cd04194">
    <property type="entry name" value="GT8_A4GalT_like"/>
    <property type="match status" value="2"/>
</dbReference>
<gene>
    <name evidence="4" type="ORF">E7027_04045</name>
</gene>